<dbReference type="EMBL" id="JAFIQS020000004">
    <property type="protein sequence ID" value="KAH9483262.1"/>
    <property type="molecule type" value="Genomic_DNA"/>
</dbReference>
<accession>A0ACB8H6D8</accession>
<evidence type="ECO:0000313" key="1">
    <source>
        <dbReference type="EMBL" id="KAH9483262.1"/>
    </source>
</evidence>
<proteinExistence type="predicted"/>
<name>A0ACB8H6D8_PSICU</name>
<protein>
    <submittedName>
        <fullName evidence="1">Uncharacterized protein</fullName>
    </submittedName>
</protein>
<evidence type="ECO:0000313" key="2">
    <source>
        <dbReference type="Proteomes" id="UP000664032"/>
    </source>
</evidence>
<gene>
    <name evidence="1" type="ORF">JR316_0005366</name>
</gene>
<comment type="caution">
    <text evidence="1">The sequence shown here is derived from an EMBL/GenBank/DDBJ whole genome shotgun (WGS) entry which is preliminary data.</text>
</comment>
<keyword evidence="2" id="KW-1185">Reference proteome</keyword>
<dbReference type="Proteomes" id="UP000664032">
    <property type="component" value="Unassembled WGS sequence"/>
</dbReference>
<organism evidence="1 2">
    <name type="scientific">Psilocybe cubensis</name>
    <name type="common">Psychedelic mushroom</name>
    <name type="synonym">Stropharia cubensis</name>
    <dbReference type="NCBI Taxonomy" id="181762"/>
    <lineage>
        <taxon>Eukaryota</taxon>
        <taxon>Fungi</taxon>
        <taxon>Dikarya</taxon>
        <taxon>Basidiomycota</taxon>
        <taxon>Agaricomycotina</taxon>
        <taxon>Agaricomycetes</taxon>
        <taxon>Agaricomycetidae</taxon>
        <taxon>Agaricales</taxon>
        <taxon>Agaricineae</taxon>
        <taxon>Strophariaceae</taxon>
        <taxon>Psilocybe</taxon>
    </lineage>
</organism>
<reference evidence="1" key="1">
    <citation type="submission" date="2021-10" db="EMBL/GenBank/DDBJ databases">
        <title>Psilocybe cubensis genome.</title>
        <authorList>
            <person name="Mckernan K.J."/>
            <person name="Crawford S."/>
            <person name="Trippe A."/>
            <person name="Kane L.T."/>
            <person name="Mclaughlin S."/>
        </authorList>
    </citation>
    <scope>NUCLEOTIDE SEQUENCE</scope>
    <source>
        <strain evidence="1">MGC-MH-2018</strain>
    </source>
</reference>
<sequence length="2089" mass="235119">MPIKRSSNADHPNKRPRVESTPKFTNVSQLRAALNADAPEEVTVALTSLRNQLTIKPQEPTILPQDERLVLVREWMETSSGAYDLLMLWDKTTVRQANVIALIVSILSSILTLLSSHYNNHALGQPIMKSLLTPSRLRHLNSYIGGSNNELVIVTLRLFNVMSSFASGRDRKSVLEGFGWEIKSLPKLLNMRRKTHGELDTTNPLSRPDIRTLYIQFLLSFVDVDNSSQTKSLFLEQHREAFLAIFKGIAQDHYSFARRVLEVCWAGIWSDSKLKRTLKVGLFNESTLGHIIKLYERILPEGDDEDQIPADLAHHFLLAICTRPGTGICFRDRGWYPKESDPNETVSKDDEDGKRKNSKIYNKILANLLKSLKVNEDSRQQELALKILSACPELVAGYWSAAALTLEPRLASKWITNIAVFGSIISLPIPSSTFYLPNTQQYQPTPPPLSIIIESILPSVNTKNNFSKGLQSPSGLVQHCTALALTRCLVKYQTVKGHFRKIAAVLEEDEEEGQWYKRCRDLERDVRRRVPDFQVLVAFSQQKVDPKVQSNPTKLALLAESAQRLLWLYHRCLPSVVAEVRFDVGKLLQAFSTDGDKPELADEPEASTRLYRIQQLHTLSLLKNSDQFVWTSKIALLSQTPFYILLSSLSSSGIPAIRIAITSLLEHILSQSILFQEDSDEPDLWLKALPVKGPTLLGSDDSLFQGETEGVITFFDECVQRCLKTPYRYVEALHTLIHPSNTTAGPPERLETYPSPLLMTFVEQLDAKINNKSLQPSQIFGVVTFLRKLVFNLTSKTTDLYFLRQFESKLETVLRTDRLEPILSKSLSVIEREMSILRQNLLFSSFAPPVPSDLQTNDEYIARFENMPVSDVKEVRLSRTLELKEWLRSSISPLGTDDLSRVLAIVLAQEPSSLPSFLEVLIPGQGNVWVALNLQFKFSELRTLLHFNMLYINTSAAEIVDESCQTILSDTIFVATPRFNDVVRNVHLILHFIASSRENPAVLKGHLKLLARVLKTASSVISPVDYSALKEIIFAHPGGLKDLLTSNLASEVLEGIVFLLESAVQFASESDRILLSDISGYWFNAIVADSSNQLGESVSTARIWIKYLEPSQLFDLLDFLEHNFKKEQSKRVLIDVVLQVLGSMGTLDWHSEHTLAERLPQLVSLRDSMQDSELLEGLVSVAIEASLPIGVDGCSVVPSSSDIVDVTRRAVGRWTQHKRSLKIELDIRSFLSKGKFSTSTAKTVCGLMYRQPYPHDIFIDWFKTADCLQMDDECSIPIIHAFLDSSDFSAGSPVGLDVWQPYIPKFIAAIARSSSSAVLGHQARQSLVDIVSIFKSEPTNILSILQKEFDVLPGKDLSPEIILTGAMLAHVLQLKDNVAVSRLLDRSMQLCINKIAEDPEASGLSRFMEELEYLVQQAGSSKAHLVETLLTVIIQNCFSSVAAISLAISCLSSCSLKPLVVNRTLQSVIQHPHFFKVCLSSSAELFGVRDKLVDFLYRLFHLHPTNTCQITHIEPLIKIYRGTLSPSDLRILSVFQLFEVQKKLSVAPLLARWSSNPITPSHTALEAIQSLDPVIVLKTCLNFPRWRSLEDQSKISIEPHEAGLYDPVFLMLLFSQVLSEEPPTSAFAWIELFRTNVASLFIRALSSKDVHIRDLALCQVVALWKHMQTADLQEKPHVLHLLNLLKDLMPTPVFNSLTEVDNPRRLPTYTSLLLMHALRAIFNPSNFVYPITARFLLQRPYLDTDDVPMLYGLLYSSADDSWKKERTWIIKFLADGMVSSEDWRVLKRRHTWDLMASLFQSAKEDEEASLRMAIIEVLANLTCNMQAAMSLTLKSALLPWIEMQILQSSSKSEGVEWIKILENILVIVDEKKIEASTNGEWRVIICRCLVYLIDIENCSTALQTFPHAVPVILRLSSLGGPPLSELANLLDLAVKCLEKFEQNIEFEDNLNAPGGSDLQLLPCPPHRSVTIHQRWSHTTSSVSGARNLASELLEMLWKASMSMTQKCDAWDKLTPRLLLMNTLRHKRRSENIDVAEWARKEVWAVYDFVKTIPKGRVATYKDVAYAAGGSPRSDNNAPDPTKLQPLWAD</sequence>